<accession>A0A8H7ANU9</accession>
<keyword evidence="3" id="KW-1185">Reference proteome</keyword>
<proteinExistence type="predicted"/>
<evidence type="ECO:0000313" key="2">
    <source>
        <dbReference type="EMBL" id="KAF7510381.1"/>
    </source>
</evidence>
<feature type="compositionally biased region" description="Low complexity" evidence="1">
    <location>
        <begin position="100"/>
        <end position="110"/>
    </location>
</feature>
<evidence type="ECO:0000256" key="1">
    <source>
        <dbReference type="SAM" id="MobiDB-lite"/>
    </source>
</evidence>
<organism evidence="2 3">
    <name type="scientific">Endocarpon pusillum</name>
    <dbReference type="NCBI Taxonomy" id="364733"/>
    <lineage>
        <taxon>Eukaryota</taxon>
        <taxon>Fungi</taxon>
        <taxon>Dikarya</taxon>
        <taxon>Ascomycota</taxon>
        <taxon>Pezizomycotina</taxon>
        <taxon>Eurotiomycetes</taxon>
        <taxon>Chaetothyriomycetidae</taxon>
        <taxon>Verrucariales</taxon>
        <taxon>Verrucariaceae</taxon>
        <taxon>Endocarpon</taxon>
    </lineage>
</organism>
<feature type="region of interest" description="Disordered" evidence="1">
    <location>
        <begin position="309"/>
        <end position="389"/>
    </location>
</feature>
<dbReference type="EMBL" id="JAACFV010000030">
    <property type="protein sequence ID" value="KAF7510381.1"/>
    <property type="molecule type" value="Genomic_DNA"/>
</dbReference>
<feature type="compositionally biased region" description="Low complexity" evidence="1">
    <location>
        <begin position="78"/>
        <end position="90"/>
    </location>
</feature>
<feature type="compositionally biased region" description="Polar residues" evidence="1">
    <location>
        <begin position="380"/>
        <end position="389"/>
    </location>
</feature>
<feature type="region of interest" description="Disordered" evidence="1">
    <location>
        <begin position="50"/>
        <end position="279"/>
    </location>
</feature>
<evidence type="ECO:0000313" key="3">
    <source>
        <dbReference type="Proteomes" id="UP000606974"/>
    </source>
</evidence>
<gene>
    <name evidence="2" type="ORF">GJ744_006660</name>
</gene>
<dbReference type="AlphaFoldDB" id="A0A8H7ANU9"/>
<dbReference type="OrthoDB" id="10403923at2759"/>
<name>A0A8H7ANU9_9EURO</name>
<reference evidence="2" key="1">
    <citation type="submission" date="2020-02" db="EMBL/GenBank/DDBJ databases">
        <authorList>
            <person name="Palmer J.M."/>
        </authorList>
    </citation>
    <scope>NUCLEOTIDE SEQUENCE</scope>
    <source>
        <strain evidence="2">EPUS1.4</strain>
        <tissue evidence="2">Thallus</tissue>
    </source>
</reference>
<feature type="compositionally biased region" description="Polar residues" evidence="1">
    <location>
        <begin position="240"/>
        <end position="255"/>
    </location>
</feature>
<sequence length="389" mass="41389">MGCGTSRFDVVDNVTSSCSSTDGLSTVQEEQLFFSSDPTILDRQICVDVSQPRRQVSSNPREAPSRPSLQVQHATAAPSSQTPPRQTSSSLAALARGANDDSPLNSSSPSGRGACSDRYTTNFTPSGRETQGRSSAEASPRSVGTRSSTSAKSSPRTGETRGNSSNSSPQGEERRSNSSSNSSSPRVGGAQAVPSDPPQIRGLAQRLAQTGLSGSRQMENRVIQGGQASCFSREGRPRQDSLSSNGQASQMTTPMNRVEPSSLPQRRQAKPSANCPSTCFDLEQPLFDGYISDVDPSVVGRERIVRYRPVADPSAHNSPARGTGPCTPRQEPPPRERPQVVPRSSSSSSPSSSQDSRHPSSSRHIKNATAKDSVPRLPLSSLQDQRNPD</sequence>
<feature type="compositionally biased region" description="Polar residues" evidence="1">
    <location>
        <begin position="207"/>
        <end position="217"/>
    </location>
</feature>
<feature type="compositionally biased region" description="Polar residues" evidence="1">
    <location>
        <begin position="118"/>
        <end position="170"/>
    </location>
</feature>
<dbReference type="Proteomes" id="UP000606974">
    <property type="component" value="Unassembled WGS sequence"/>
</dbReference>
<protein>
    <submittedName>
        <fullName evidence="2">Uncharacterized protein</fullName>
    </submittedName>
</protein>
<feature type="compositionally biased region" description="Low complexity" evidence="1">
    <location>
        <begin position="339"/>
        <end position="354"/>
    </location>
</feature>
<comment type="caution">
    <text evidence="2">The sequence shown here is derived from an EMBL/GenBank/DDBJ whole genome shotgun (WGS) entry which is preliminary data.</text>
</comment>